<reference evidence="10 11" key="1">
    <citation type="submission" date="2020-01" db="EMBL/GenBank/DDBJ databases">
        <title>Genomes of bacteria type strains.</title>
        <authorList>
            <person name="Chen J."/>
            <person name="Zhu S."/>
            <person name="Yang J."/>
        </authorList>
    </citation>
    <scope>NUCLEOTIDE SEQUENCE [LARGE SCALE GENOMIC DNA]</scope>
    <source>
        <strain evidence="10 11">LMG 24078</strain>
    </source>
</reference>
<keyword evidence="6 7" id="KW-0676">Redox-active center</keyword>
<dbReference type="InterPro" id="IPR033954">
    <property type="entry name" value="DiS-bond_Isoase_DsbC/G"/>
</dbReference>
<evidence type="ECO:0000256" key="3">
    <source>
        <dbReference type="ARBA" id="ARBA00022729"/>
    </source>
</evidence>
<evidence type="ECO:0000256" key="4">
    <source>
        <dbReference type="ARBA" id="ARBA00022764"/>
    </source>
</evidence>
<sequence length="223" mass="23964">MMSSVTQAADDAAIQQKLSSVLGLTVDSIADSPVPGLVQVSTNRGFFYISDDGQFLIQARVLNIDEGMRDETEVAMTSLRLKGVEEMEASSITFKAKNEKHVISVFTDITCGYCRKLHNEIGELNDNGITVNYLAFPRAGLNSENYDDMVSVWCAKNPQQALTNAKAGDNVASATCKNKVAEQYKLGQKLGVNGTPNIILPDGSLIPGYQPASLIVSALEQAG</sequence>
<feature type="domain" description="Thioredoxin-like fold" evidence="9">
    <location>
        <begin position="96"/>
        <end position="214"/>
    </location>
</feature>
<protein>
    <recommendedName>
        <fullName evidence="7">Thiol:disulfide interchange protein</fullName>
    </recommendedName>
</protein>
<dbReference type="AlphaFoldDB" id="A0A6N9THR6"/>
<dbReference type="PANTHER" id="PTHR35272">
    <property type="entry name" value="THIOL:DISULFIDE INTERCHANGE PROTEIN DSBC-RELATED"/>
    <property type="match status" value="1"/>
</dbReference>
<dbReference type="InterPro" id="IPR017937">
    <property type="entry name" value="Thioredoxin_CS"/>
</dbReference>
<comment type="caution">
    <text evidence="10">The sequence shown here is derived from an EMBL/GenBank/DDBJ whole genome shotgun (WGS) entry which is preliminary data.</text>
</comment>
<dbReference type="GO" id="GO:0016853">
    <property type="term" value="F:isomerase activity"/>
    <property type="evidence" value="ECO:0007669"/>
    <property type="project" value="UniProtKB-KW"/>
</dbReference>
<keyword evidence="4 7" id="KW-0574">Periplasm</keyword>
<dbReference type="InterPro" id="IPR051470">
    <property type="entry name" value="Thiol:disulfide_interchange"/>
</dbReference>
<evidence type="ECO:0000256" key="1">
    <source>
        <dbReference type="ARBA" id="ARBA00004418"/>
    </source>
</evidence>
<comment type="function">
    <text evidence="7">Required for disulfide bond formation in some periplasmic proteins. Acts by transferring its disulfide bond to other proteins and is reduced in the process.</text>
</comment>
<evidence type="ECO:0000256" key="5">
    <source>
        <dbReference type="ARBA" id="ARBA00023157"/>
    </source>
</evidence>
<dbReference type="PANTHER" id="PTHR35272:SF3">
    <property type="entry name" value="THIOL:DISULFIDE INTERCHANGE PROTEIN DSBC"/>
    <property type="match status" value="1"/>
</dbReference>
<organism evidence="10 11">
    <name type="scientific">Alteromonas genovensis</name>
    <dbReference type="NCBI Taxonomy" id="471225"/>
    <lineage>
        <taxon>Bacteria</taxon>
        <taxon>Pseudomonadati</taxon>
        <taxon>Pseudomonadota</taxon>
        <taxon>Gammaproteobacteria</taxon>
        <taxon>Alteromonadales</taxon>
        <taxon>Alteromonadaceae</taxon>
        <taxon>Alteromonas/Salinimonas group</taxon>
        <taxon>Alteromonas</taxon>
    </lineage>
</organism>
<dbReference type="InterPro" id="IPR009094">
    <property type="entry name" value="DiS-bond_isomerase_DsbC/G_N_sf"/>
</dbReference>
<evidence type="ECO:0000259" key="8">
    <source>
        <dbReference type="Pfam" id="PF10411"/>
    </source>
</evidence>
<dbReference type="PROSITE" id="PS00194">
    <property type="entry name" value="THIOREDOXIN_1"/>
    <property type="match status" value="1"/>
</dbReference>
<dbReference type="SUPFAM" id="SSF54423">
    <property type="entry name" value="DsbC/DsbG N-terminal domain-like"/>
    <property type="match status" value="1"/>
</dbReference>
<evidence type="ECO:0000256" key="6">
    <source>
        <dbReference type="ARBA" id="ARBA00023284"/>
    </source>
</evidence>
<evidence type="ECO:0000313" key="11">
    <source>
        <dbReference type="Proteomes" id="UP000471381"/>
    </source>
</evidence>
<gene>
    <name evidence="10" type="primary">dsbC</name>
    <name evidence="10" type="ORF">GTQ48_15225</name>
</gene>
<dbReference type="EMBL" id="JAAAWO010000013">
    <property type="protein sequence ID" value="NDW16864.1"/>
    <property type="molecule type" value="Genomic_DNA"/>
</dbReference>
<dbReference type="InterPro" id="IPR036249">
    <property type="entry name" value="Thioredoxin-like_sf"/>
</dbReference>
<accession>A0A6N9THR6</accession>
<dbReference type="Pfam" id="PF13098">
    <property type="entry name" value="Thioredoxin_2"/>
    <property type="match status" value="1"/>
</dbReference>
<evidence type="ECO:0000256" key="7">
    <source>
        <dbReference type="RuleBase" id="RU364038"/>
    </source>
</evidence>
<evidence type="ECO:0000259" key="9">
    <source>
        <dbReference type="Pfam" id="PF13098"/>
    </source>
</evidence>
<comment type="similarity">
    <text evidence="2 7">Belongs to the thioredoxin family. DsbC subfamily.</text>
</comment>
<dbReference type="InterPro" id="IPR012336">
    <property type="entry name" value="Thioredoxin-like_fold"/>
</dbReference>
<dbReference type="CDD" id="cd03020">
    <property type="entry name" value="DsbA_DsbC_DsbG"/>
    <property type="match status" value="1"/>
</dbReference>
<keyword evidence="3 7" id="KW-0732">Signal</keyword>
<dbReference type="Pfam" id="PF10411">
    <property type="entry name" value="DsbC_N"/>
    <property type="match status" value="1"/>
</dbReference>
<keyword evidence="11" id="KW-1185">Reference proteome</keyword>
<comment type="subcellular location">
    <subcellularLocation>
        <location evidence="1 7">Periplasm</location>
    </subcellularLocation>
</comment>
<dbReference type="InterPro" id="IPR018950">
    <property type="entry name" value="DiS-bond_isomerase_DsbC/G_N"/>
</dbReference>
<feature type="domain" description="Disulphide bond isomerase DsbC/G N-terminal" evidence="8">
    <location>
        <begin position="7"/>
        <end position="67"/>
    </location>
</feature>
<dbReference type="GO" id="GO:0042597">
    <property type="term" value="C:periplasmic space"/>
    <property type="evidence" value="ECO:0007669"/>
    <property type="project" value="UniProtKB-SubCell"/>
</dbReference>
<dbReference type="Gene3D" id="3.10.450.70">
    <property type="entry name" value="Disulphide bond isomerase, DsbC/G, N-terminal"/>
    <property type="match status" value="1"/>
</dbReference>
<evidence type="ECO:0000313" key="10">
    <source>
        <dbReference type="EMBL" id="NDW16864.1"/>
    </source>
</evidence>
<keyword evidence="5" id="KW-1015">Disulfide bond</keyword>
<dbReference type="Proteomes" id="UP000471381">
    <property type="component" value="Unassembled WGS sequence"/>
</dbReference>
<name>A0A6N9THR6_9ALTE</name>
<dbReference type="Gene3D" id="3.40.30.10">
    <property type="entry name" value="Glutaredoxin"/>
    <property type="match status" value="1"/>
</dbReference>
<evidence type="ECO:0000256" key="2">
    <source>
        <dbReference type="ARBA" id="ARBA00009813"/>
    </source>
</evidence>
<dbReference type="SUPFAM" id="SSF52833">
    <property type="entry name" value="Thioredoxin-like"/>
    <property type="match status" value="1"/>
</dbReference>
<dbReference type="NCBIfam" id="NF008129">
    <property type="entry name" value="PRK10877.1"/>
    <property type="match status" value="1"/>
</dbReference>
<proteinExistence type="inferred from homology"/>
<keyword evidence="10" id="KW-0413">Isomerase</keyword>